<sequence>MNNIEFINDAGFDRWRDVVQLVGELENWVLSENDLHVWKTGYGKDNFNLIVAVDSKSNKTVGSITSAFYVPVDGSEPLVTVGMFFVCPSHRGTGLGG</sequence>
<evidence type="ECO:0000313" key="1">
    <source>
        <dbReference type="Proteomes" id="UP000887576"/>
    </source>
</evidence>
<organism evidence="1 2">
    <name type="scientific">Panagrolaimus sp. JU765</name>
    <dbReference type="NCBI Taxonomy" id="591449"/>
    <lineage>
        <taxon>Eukaryota</taxon>
        <taxon>Metazoa</taxon>
        <taxon>Ecdysozoa</taxon>
        <taxon>Nematoda</taxon>
        <taxon>Chromadorea</taxon>
        <taxon>Rhabditida</taxon>
        <taxon>Tylenchina</taxon>
        <taxon>Panagrolaimomorpha</taxon>
        <taxon>Panagrolaimoidea</taxon>
        <taxon>Panagrolaimidae</taxon>
        <taxon>Panagrolaimus</taxon>
    </lineage>
</organism>
<name>A0AC34RBG8_9BILA</name>
<accession>A0AC34RBG8</accession>
<proteinExistence type="predicted"/>
<dbReference type="Proteomes" id="UP000887576">
    <property type="component" value="Unplaced"/>
</dbReference>
<dbReference type="WBParaSite" id="JU765_v2.g5204.t1">
    <property type="protein sequence ID" value="JU765_v2.g5204.t1"/>
    <property type="gene ID" value="JU765_v2.g5204"/>
</dbReference>
<protein>
    <submittedName>
        <fullName evidence="2">N-acetyltransferase domain-containing protein</fullName>
    </submittedName>
</protein>
<evidence type="ECO:0000313" key="2">
    <source>
        <dbReference type="WBParaSite" id="JU765_v2.g5204.t1"/>
    </source>
</evidence>
<reference evidence="2" key="1">
    <citation type="submission" date="2022-11" db="UniProtKB">
        <authorList>
            <consortium name="WormBaseParasite"/>
        </authorList>
    </citation>
    <scope>IDENTIFICATION</scope>
</reference>